<keyword evidence="1" id="KW-1133">Transmembrane helix</keyword>
<feature type="transmembrane region" description="Helical" evidence="1">
    <location>
        <begin position="140"/>
        <end position="161"/>
    </location>
</feature>
<feature type="transmembrane region" description="Helical" evidence="1">
    <location>
        <begin position="537"/>
        <end position="563"/>
    </location>
</feature>
<feature type="transmembrane region" description="Helical" evidence="1">
    <location>
        <begin position="233"/>
        <end position="255"/>
    </location>
</feature>
<accession>A0A6A6X540</accession>
<feature type="transmembrane region" description="Helical" evidence="1">
    <location>
        <begin position="39"/>
        <end position="64"/>
    </location>
</feature>
<keyword evidence="3" id="KW-1185">Reference proteome</keyword>
<evidence type="ECO:0000313" key="2">
    <source>
        <dbReference type="EMBL" id="KAF2791037.1"/>
    </source>
</evidence>
<sequence length="640" mass="72635">MPETATHCHAPDCEWLRLKTVTGLEHVQPLLPNPELSGIGVILGFSVTAYLTLLLLILHYVTVYDPRRVSSRGKAYTNPVDRDILTYLRERVISYSPSRRFEVAMEKSVLILSDAQLVTGLAILISGYSQLKCGITAYHWQIMVFIAWFSSFTYLSSMTFLIGYFQTNNSMRMIRICFMFILASLLITALLPTGSDNWLDLTGIGGDFYPSLSALCYYKQLTKDSYSHGGPRIWSMVFSVLVVSISYIHSGIRLFDPTSELTRKYLRAWPGRHIKRLLHFLERRSRRQGFWKVPYLLVYAIFIFARVSCDLIASMLVEIIWLTFAIAWGTIKVWDTRASAGYNTERQYVGANKDVLEEDSWSFGQTLPLVLLLLPLLSMAQAYLDNDAKAHGDAKATGSNIRTERNITLHPTELSSIHIGESPQDTIPNPRNSTSCSISRCNHDPSLFTAQSQTPSISGPKTSFHTPHLPTHSPCSASRSPRLPQHPYGPFARYPWYADHILLLLMQILFMTGFALFLLNILSNFLGISAILRNRVFLYWILVMIPVASFLHLSIWYVAGWVVNTLGCEAWLKGYPKKEGEEDRDRGTVANTKELRWWKRPILGRIVYWSLRMVLVNGLVLFTFFVTLEVAGPDALAFNT</sequence>
<dbReference type="EMBL" id="MU002041">
    <property type="protein sequence ID" value="KAF2791037.1"/>
    <property type="molecule type" value="Genomic_DNA"/>
</dbReference>
<feature type="transmembrane region" description="Helical" evidence="1">
    <location>
        <begin position="109"/>
        <end position="128"/>
    </location>
</feature>
<feature type="transmembrane region" description="Helical" evidence="1">
    <location>
        <begin position="311"/>
        <end position="331"/>
    </location>
</feature>
<gene>
    <name evidence="2" type="ORF">K505DRAFT_377097</name>
</gene>
<dbReference type="Proteomes" id="UP000799757">
    <property type="component" value="Unassembled WGS sequence"/>
</dbReference>
<protein>
    <submittedName>
        <fullName evidence="2">Uncharacterized protein</fullName>
    </submittedName>
</protein>
<evidence type="ECO:0000256" key="1">
    <source>
        <dbReference type="SAM" id="Phobius"/>
    </source>
</evidence>
<keyword evidence="1" id="KW-0472">Membrane</keyword>
<evidence type="ECO:0000313" key="3">
    <source>
        <dbReference type="Proteomes" id="UP000799757"/>
    </source>
</evidence>
<feature type="transmembrane region" description="Helical" evidence="1">
    <location>
        <begin position="606"/>
        <end position="628"/>
    </location>
</feature>
<dbReference type="PANTHER" id="PTHR37577">
    <property type="entry name" value="INTEGRAL MEMBRANE PROTEIN"/>
    <property type="match status" value="1"/>
</dbReference>
<organism evidence="2 3">
    <name type="scientific">Melanomma pulvis-pyrius CBS 109.77</name>
    <dbReference type="NCBI Taxonomy" id="1314802"/>
    <lineage>
        <taxon>Eukaryota</taxon>
        <taxon>Fungi</taxon>
        <taxon>Dikarya</taxon>
        <taxon>Ascomycota</taxon>
        <taxon>Pezizomycotina</taxon>
        <taxon>Dothideomycetes</taxon>
        <taxon>Pleosporomycetidae</taxon>
        <taxon>Pleosporales</taxon>
        <taxon>Melanommataceae</taxon>
        <taxon>Melanomma</taxon>
    </lineage>
</organism>
<dbReference type="AlphaFoldDB" id="A0A6A6X540"/>
<name>A0A6A6X540_9PLEO</name>
<feature type="transmembrane region" description="Helical" evidence="1">
    <location>
        <begin position="289"/>
        <end position="305"/>
    </location>
</feature>
<proteinExistence type="predicted"/>
<feature type="transmembrane region" description="Helical" evidence="1">
    <location>
        <begin position="173"/>
        <end position="191"/>
    </location>
</feature>
<reference evidence="2" key="1">
    <citation type="journal article" date="2020" name="Stud. Mycol.">
        <title>101 Dothideomycetes genomes: a test case for predicting lifestyles and emergence of pathogens.</title>
        <authorList>
            <person name="Haridas S."/>
            <person name="Albert R."/>
            <person name="Binder M."/>
            <person name="Bloem J."/>
            <person name="Labutti K."/>
            <person name="Salamov A."/>
            <person name="Andreopoulos B."/>
            <person name="Baker S."/>
            <person name="Barry K."/>
            <person name="Bills G."/>
            <person name="Bluhm B."/>
            <person name="Cannon C."/>
            <person name="Castanera R."/>
            <person name="Culley D."/>
            <person name="Daum C."/>
            <person name="Ezra D."/>
            <person name="Gonzalez J."/>
            <person name="Henrissat B."/>
            <person name="Kuo A."/>
            <person name="Liang C."/>
            <person name="Lipzen A."/>
            <person name="Lutzoni F."/>
            <person name="Magnuson J."/>
            <person name="Mondo S."/>
            <person name="Nolan M."/>
            <person name="Ohm R."/>
            <person name="Pangilinan J."/>
            <person name="Park H.-J."/>
            <person name="Ramirez L."/>
            <person name="Alfaro M."/>
            <person name="Sun H."/>
            <person name="Tritt A."/>
            <person name="Yoshinaga Y."/>
            <person name="Zwiers L.-H."/>
            <person name="Turgeon B."/>
            <person name="Goodwin S."/>
            <person name="Spatafora J."/>
            <person name="Crous P."/>
            <person name="Grigoriev I."/>
        </authorList>
    </citation>
    <scope>NUCLEOTIDE SEQUENCE</scope>
    <source>
        <strain evidence="2">CBS 109.77</strain>
    </source>
</reference>
<keyword evidence="1" id="KW-0812">Transmembrane</keyword>
<feature type="transmembrane region" description="Helical" evidence="1">
    <location>
        <begin position="501"/>
        <end position="531"/>
    </location>
</feature>
<dbReference type="InterPro" id="IPR053018">
    <property type="entry name" value="Elsinochrome_Biosynth-Asso"/>
</dbReference>
<dbReference type="PANTHER" id="PTHR37577:SF1">
    <property type="entry name" value="INTEGRAL MEMBRANE PROTEIN"/>
    <property type="match status" value="1"/>
</dbReference>
<dbReference type="OrthoDB" id="5427664at2759"/>